<dbReference type="GeneID" id="54350468"/>
<evidence type="ECO:0000256" key="1">
    <source>
        <dbReference type="SAM" id="Phobius"/>
    </source>
</evidence>
<dbReference type="EMBL" id="ML978971">
    <property type="protein sequence ID" value="KAF1927531.1"/>
    <property type="molecule type" value="Genomic_DNA"/>
</dbReference>
<protein>
    <submittedName>
        <fullName evidence="2">Uncharacterized protein</fullName>
    </submittedName>
</protein>
<evidence type="ECO:0000313" key="2">
    <source>
        <dbReference type="EMBL" id="KAF1927531.1"/>
    </source>
</evidence>
<keyword evidence="1" id="KW-0472">Membrane</keyword>
<sequence length="61" mass="7015">MGRSRGRALQGFVRHLQYLPSPSAGVRHMYPDGYMCRTSVPMVVCPCLWLLGYVVRKLRTF</sequence>
<dbReference type="Proteomes" id="UP000800082">
    <property type="component" value="Unassembled WGS sequence"/>
</dbReference>
<feature type="transmembrane region" description="Helical" evidence="1">
    <location>
        <begin position="38"/>
        <end position="55"/>
    </location>
</feature>
<evidence type="ECO:0000313" key="3">
    <source>
        <dbReference type="Proteomes" id="UP000800082"/>
    </source>
</evidence>
<keyword evidence="1" id="KW-1133">Transmembrane helix</keyword>
<gene>
    <name evidence="2" type="ORF">M421DRAFT_421372</name>
</gene>
<name>A0A6A5RGT3_9PLEO</name>
<keyword evidence="3" id="KW-1185">Reference proteome</keyword>
<accession>A0A6A5RGT3</accession>
<keyword evidence="1" id="KW-0812">Transmembrane</keyword>
<proteinExistence type="predicted"/>
<reference evidence="2" key="1">
    <citation type="journal article" date="2020" name="Stud. Mycol.">
        <title>101 Dothideomycetes genomes: a test case for predicting lifestyles and emergence of pathogens.</title>
        <authorList>
            <person name="Haridas S."/>
            <person name="Albert R."/>
            <person name="Binder M."/>
            <person name="Bloem J."/>
            <person name="Labutti K."/>
            <person name="Salamov A."/>
            <person name="Andreopoulos B."/>
            <person name="Baker S."/>
            <person name="Barry K."/>
            <person name="Bills G."/>
            <person name="Bluhm B."/>
            <person name="Cannon C."/>
            <person name="Castanera R."/>
            <person name="Culley D."/>
            <person name="Daum C."/>
            <person name="Ezra D."/>
            <person name="Gonzalez J."/>
            <person name="Henrissat B."/>
            <person name="Kuo A."/>
            <person name="Liang C."/>
            <person name="Lipzen A."/>
            <person name="Lutzoni F."/>
            <person name="Magnuson J."/>
            <person name="Mondo S."/>
            <person name="Nolan M."/>
            <person name="Ohm R."/>
            <person name="Pangilinan J."/>
            <person name="Park H.-J."/>
            <person name="Ramirez L."/>
            <person name="Alfaro M."/>
            <person name="Sun H."/>
            <person name="Tritt A."/>
            <person name="Yoshinaga Y."/>
            <person name="Zwiers L.-H."/>
            <person name="Turgeon B."/>
            <person name="Goodwin S."/>
            <person name="Spatafora J."/>
            <person name="Crous P."/>
            <person name="Grigoriev I."/>
        </authorList>
    </citation>
    <scope>NUCLEOTIDE SEQUENCE</scope>
    <source>
        <strain evidence="2">CBS 183.55</strain>
    </source>
</reference>
<organism evidence="2 3">
    <name type="scientific">Didymella exigua CBS 183.55</name>
    <dbReference type="NCBI Taxonomy" id="1150837"/>
    <lineage>
        <taxon>Eukaryota</taxon>
        <taxon>Fungi</taxon>
        <taxon>Dikarya</taxon>
        <taxon>Ascomycota</taxon>
        <taxon>Pezizomycotina</taxon>
        <taxon>Dothideomycetes</taxon>
        <taxon>Pleosporomycetidae</taxon>
        <taxon>Pleosporales</taxon>
        <taxon>Pleosporineae</taxon>
        <taxon>Didymellaceae</taxon>
        <taxon>Didymella</taxon>
    </lineage>
</organism>
<dbReference type="AlphaFoldDB" id="A0A6A5RGT3"/>
<dbReference type="RefSeq" id="XP_033447783.1">
    <property type="nucleotide sequence ID" value="XM_033592800.1"/>
</dbReference>